<feature type="transmembrane region" description="Helical" evidence="5">
    <location>
        <begin position="216"/>
        <end position="237"/>
    </location>
</feature>
<evidence type="ECO:0000313" key="8">
    <source>
        <dbReference type="Proteomes" id="UP000250140"/>
    </source>
</evidence>
<feature type="transmembrane region" description="Helical" evidence="5">
    <location>
        <begin position="243"/>
        <end position="261"/>
    </location>
</feature>
<evidence type="ECO:0000256" key="4">
    <source>
        <dbReference type="ARBA" id="ARBA00023136"/>
    </source>
</evidence>
<dbReference type="GO" id="GO:0016491">
    <property type="term" value="F:oxidoreductase activity"/>
    <property type="evidence" value="ECO:0007669"/>
    <property type="project" value="InterPro"/>
</dbReference>
<feature type="transmembrane region" description="Helical" evidence="5">
    <location>
        <begin position="100"/>
        <end position="122"/>
    </location>
</feature>
<evidence type="ECO:0000256" key="1">
    <source>
        <dbReference type="ARBA" id="ARBA00004370"/>
    </source>
</evidence>
<gene>
    <name evidence="7" type="ORF">AOQ84DRAFT_285231</name>
</gene>
<proteinExistence type="predicted"/>
<dbReference type="Pfam" id="PF04116">
    <property type="entry name" value="FA_hydroxylase"/>
    <property type="match status" value="1"/>
</dbReference>
<evidence type="ECO:0000256" key="5">
    <source>
        <dbReference type="SAM" id="Phobius"/>
    </source>
</evidence>
<keyword evidence="3 5" id="KW-1133">Transmembrane helix</keyword>
<keyword evidence="4 5" id="KW-0472">Membrane</keyword>
<keyword evidence="8" id="KW-1185">Reference proteome</keyword>
<dbReference type="InterPro" id="IPR050307">
    <property type="entry name" value="Sterol_Desaturase_Related"/>
</dbReference>
<dbReference type="PANTHER" id="PTHR11863">
    <property type="entry name" value="STEROL DESATURASE"/>
    <property type="match status" value="1"/>
</dbReference>
<dbReference type="GO" id="GO:0005506">
    <property type="term" value="F:iron ion binding"/>
    <property type="evidence" value="ECO:0007669"/>
    <property type="project" value="InterPro"/>
</dbReference>
<evidence type="ECO:0000256" key="3">
    <source>
        <dbReference type="ARBA" id="ARBA00022989"/>
    </source>
</evidence>
<comment type="subcellular location">
    <subcellularLocation>
        <location evidence="1">Membrane</location>
    </subcellularLocation>
</comment>
<dbReference type="AlphaFoldDB" id="A0A8E2F8U4"/>
<dbReference type="InterPro" id="IPR006694">
    <property type="entry name" value="Fatty_acid_hydroxylase"/>
</dbReference>
<evidence type="ECO:0000259" key="6">
    <source>
        <dbReference type="Pfam" id="PF04116"/>
    </source>
</evidence>
<organism evidence="7 8">
    <name type="scientific">Glonium stellatum</name>
    <dbReference type="NCBI Taxonomy" id="574774"/>
    <lineage>
        <taxon>Eukaryota</taxon>
        <taxon>Fungi</taxon>
        <taxon>Dikarya</taxon>
        <taxon>Ascomycota</taxon>
        <taxon>Pezizomycotina</taxon>
        <taxon>Dothideomycetes</taxon>
        <taxon>Pleosporomycetidae</taxon>
        <taxon>Gloniales</taxon>
        <taxon>Gloniaceae</taxon>
        <taxon>Glonium</taxon>
    </lineage>
</organism>
<feature type="domain" description="Fatty acid hydroxylase" evidence="6">
    <location>
        <begin position="157"/>
        <end position="288"/>
    </location>
</feature>
<evidence type="ECO:0000313" key="7">
    <source>
        <dbReference type="EMBL" id="OCL12428.1"/>
    </source>
</evidence>
<feature type="transmembrane region" description="Helical" evidence="5">
    <location>
        <begin position="56"/>
        <end position="80"/>
    </location>
</feature>
<dbReference type="EMBL" id="KV748879">
    <property type="protein sequence ID" value="OCL12428.1"/>
    <property type="molecule type" value="Genomic_DNA"/>
</dbReference>
<dbReference type="GO" id="GO:0016020">
    <property type="term" value="C:membrane"/>
    <property type="evidence" value="ECO:0007669"/>
    <property type="project" value="UniProtKB-SubCell"/>
</dbReference>
<keyword evidence="2 5" id="KW-0812">Transmembrane</keyword>
<protein>
    <recommendedName>
        <fullName evidence="6">Fatty acid hydroxylase domain-containing protein</fullName>
    </recommendedName>
</protein>
<evidence type="ECO:0000256" key="2">
    <source>
        <dbReference type="ARBA" id="ARBA00022692"/>
    </source>
</evidence>
<dbReference type="GO" id="GO:0008610">
    <property type="term" value="P:lipid biosynthetic process"/>
    <property type="evidence" value="ECO:0007669"/>
    <property type="project" value="InterPro"/>
</dbReference>
<dbReference type="OrthoDB" id="408954at2759"/>
<name>A0A8E2F8U4_9PEZI</name>
<accession>A0A8E2F8U4</accession>
<dbReference type="Proteomes" id="UP000250140">
    <property type="component" value="Unassembled WGS sequence"/>
</dbReference>
<sequence length="333" mass="37611">MGAFISLPIASIFAIPMLSSWSTSLNLVFFSITWTTIAMTYAPLQIEFFAPLVVRLLLYILPSAGFLVFDTLIPSLAVELKAQGEVALPGPRGKKKVSRVVAWSCFNVLLAVALQAGIEWLVTDVLKLQSILVIKDSVWSFNHLPNPWSMAKNIAEGLVLRNVLQYYIHLYLLHSPSPTYLTRWHSSWQHAIRAPYSFVANYDHPICFLLHRFLPLYLPACVFRFHIMTYLILLAIFSLEEVFTYSGYNVLPSTIMLRGMARRTDAHMMSVGKGNYGPIGVLDWCHGTTLGADVMDDVRDEMEKHDVQERTGKAMDDMGTRLKGRVRRGKGKK</sequence>
<reference evidence="7 8" key="1">
    <citation type="journal article" date="2016" name="Nat. Commun.">
        <title>Ectomycorrhizal ecology is imprinted in the genome of the dominant symbiotic fungus Cenococcum geophilum.</title>
        <authorList>
            <consortium name="DOE Joint Genome Institute"/>
            <person name="Peter M."/>
            <person name="Kohler A."/>
            <person name="Ohm R.A."/>
            <person name="Kuo A."/>
            <person name="Krutzmann J."/>
            <person name="Morin E."/>
            <person name="Arend M."/>
            <person name="Barry K.W."/>
            <person name="Binder M."/>
            <person name="Choi C."/>
            <person name="Clum A."/>
            <person name="Copeland A."/>
            <person name="Grisel N."/>
            <person name="Haridas S."/>
            <person name="Kipfer T."/>
            <person name="LaButti K."/>
            <person name="Lindquist E."/>
            <person name="Lipzen A."/>
            <person name="Maire R."/>
            <person name="Meier B."/>
            <person name="Mihaltcheva S."/>
            <person name="Molinier V."/>
            <person name="Murat C."/>
            <person name="Poggeler S."/>
            <person name="Quandt C.A."/>
            <person name="Sperisen C."/>
            <person name="Tritt A."/>
            <person name="Tisserant E."/>
            <person name="Crous P.W."/>
            <person name="Henrissat B."/>
            <person name="Nehls U."/>
            <person name="Egli S."/>
            <person name="Spatafora J.W."/>
            <person name="Grigoriev I.V."/>
            <person name="Martin F.M."/>
        </authorList>
    </citation>
    <scope>NUCLEOTIDE SEQUENCE [LARGE SCALE GENOMIC DNA]</scope>
    <source>
        <strain evidence="7 8">CBS 207.34</strain>
    </source>
</reference>